<dbReference type="PANTHER" id="PTHR32361:SF9">
    <property type="entry name" value="FERRIC REDUCTASE TRANSMEMBRANE COMPONENT 3-RELATED"/>
    <property type="match status" value="1"/>
</dbReference>
<gene>
    <name evidence="16" type="ORF">K443DRAFT_134858</name>
</gene>
<dbReference type="InterPro" id="IPR013121">
    <property type="entry name" value="Fe_red_NAD-bd_6"/>
</dbReference>
<dbReference type="GO" id="GO:0015677">
    <property type="term" value="P:copper ion import"/>
    <property type="evidence" value="ECO:0007669"/>
    <property type="project" value="TreeGrafter"/>
</dbReference>
<evidence type="ECO:0000313" key="16">
    <source>
        <dbReference type="EMBL" id="KIJ94089.1"/>
    </source>
</evidence>
<dbReference type="EC" id="1.16.1.9" evidence="3"/>
<dbReference type="SUPFAM" id="SSF63380">
    <property type="entry name" value="Riboflavin synthase domain-like"/>
    <property type="match status" value="1"/>
</dbReference>
<dbReference type="EMBL" id="KN838810">
    <property type="protein sequence ID" value="KIJ94089.1"/>
    <property type="molecule type" value="Genomic_DNA"/>
</dbReference>
<dbReference type="Gene3D" id="3.40.50.80">
    <property type="entry name" value="Nucleotide-binding domain of ferredoxin-NADP reductase (FNR) module"/>
    <property type="match status" value="1"/>
</dbReference>
<dbReference type="GO" id="GO:0052851">
    <property type="term" value="F:ferric-chelate reductase (NADPH) activity"/>
    <property type="evidence" value="ECO:0007669"/>
    <property type="project" value="UniProtKB-EC"/>
</dbReference>
<keyword evidence="8 14" id="KW-1133">Transmembrane helix</keyword>
<feature type="transmembrane region" description="Helical" evidence="14">
    <location>
        <begin position="247"/>
        <end position="269"/>
    </location>
</feature>
<keyword evidence="12" id="KW-0325">Glycoprotein</keyword>
<feature type="domain" description="FAD-binding FR-type" evidence="15">
    <location>
        <begin position="303"/>
        <end position="413"/>
    </location>
</feature>
<evidence type="ECO:0000256" key="5">
    <source>
        <dbReference type="ARBA" id="ARBA00022475"/>
    </source>
</evidence>
<name>A0A0C9WJ52_9AGAR</name>
<keyword evidence="10" id="KW-0406">Ion transport</keyword>
<evidence type="ECO:0000256" key="7">
    <source>
        <dbReference type="ARBA" id="ARBA00022982"/>
    </source>
</evidence>
<evidence type="ECO:0000256" key="4">
    <source>
        <dbReference type="ARBA" id="ARBA00022448"/>
    </source>
</evidence>
<evidence type="ECO:0000256" key="11">
    <source>
        <dbReference type="ARBA" id="ARBA00023136"/>
    </source>
</evidence>
<dbReference type="InterPro" id="IPR017938">
    <property type="entry name" value="Riboflavin_synthase-like_b-brl"/>
</dbReference>
<dbReference type="Proteomes" id="UP000054477">
    <property type="component" value="Unassembled WGS sequence"/>
</dbReference>
<comment type="catalytic activity">
    <reaction evidence="13">
        <text>2 a Fe(II)-siderophore + NADP(+) + H(+) = 2 a Fe(III)-siderophore + NADPH</text>
        <dbReference type="Rhea" id="RHEA:28795"/>
        <dbReference type="Rhea" id="RHEA-COMP:11342"/>
        <dbReference type="Rhea" id="RHEA-COMP:11344"/>
        <dbReference type="ChEBI" id="CHEBI:15378"/>
        <dbReference type="ChEBI" id="CHEBI:29033"/>
        <dbReference type="ChEBI" id="CHEBI:29034"/>
        <dbReference type="ChEBI" id="CHEBI:57783"/>
        <dbReference type="ChEBI" id="CHEBI:58349"/>
        <dbReference type="EC" id="1.16.1.9"/>
    </reaction>
</comment>
<evidence type="ECO:0000256" key="8">
    <source>
        <dbReference type="ARBA" id="ARBA00022989"/>
    </source>
</evidence>
<dbReference type="OrthoDB" id="4494341at2759"/>
<keyword evidence="7" id="KW-0249">Electron transport</keyword>
<keyword evidence="6 14" id="KW-0812">Transmembrane</keyword>
<dbReference type="GO" id="GO:0006826">
    <property type="term" value="P:iron ion transport"/>
    <property type="evidence" value="ECO:0007669"/>
    <property type="project" value="TreeGrafter"/>
</dbReference>
<evidence type="ECO:0000256" key="13">
    <source>
        <dbReference type="ARBA" id="ARBA00048483"/>
    </source>
</evidence>
<dbReference type="GO" id="GO:0006879">
    <property type="term" value="P:intracellular iron ion homeostasis"/>
    <property type="evidence" value="ECO:0007669"/>
    <property type="project" value="TreeGrafter"/>
</dbReference>
<organism evidence="16 17">
    <name type="scientific">Laccaria amethystina LaAM-08-1</name>
    <dbReference type="NCBI Taxonomy" id="1095629"/>
    <lineage>
        <taxon>Eukaryota</taxon>
        <taxon>Fungi</taxon>
        <taxon>Dikarya</taxon>
        <taxon>Basidiomycota</taxon>
        <taxon>Agaricomycotina</taxon>
        <taxon>Agaricomycetes</taxon>
        <taxon>Agaricomycetidae</taxon>
        <taxon>Agaricales</taxon>
        <taxon>Agaricineae</taxon>
        <taxon>Hydnangiaceae</taxon>
        <taxon>Laccaria</taxon>
    </lineage>
</organism>
<dbReference type="SUPFAM" id="SSF52343">
    <property type="entry name" value="Ferredoxin reductase-like, C-terminal NADP-linked domain"/>
    <property type="match status" value="1"/>
</dbReference>
<dbReference type="InterPro" id="IPR013130">
    <property type="entry name" value="Fe3_Rdtase_TM_dom"/>
</dbReference>
<keyword evidence="5" id="KW-1003">Cell membrane</keyword>
<dbReference type="Pfam" id="PF08022">
    <property type="entry name" value="FAD_binding_8"/>
    <property type="match status" value="1"/>
</dbReference>
<reference evidence="16 17" key="1">
    <citation type="submission" date="2014-04" db="EMBL/GenBank/DDBJ databases">
        <authorList>
            <consortium name="DOE Joint Genome Institute"/>
            <person name="Kuo A."/>
            <person name="Kohler A."/>
            <person name="Nagy L.G."/>
            <person name="Floudas D."/>
            <person name="Copeland A."/>
            <person name="Barry K.W."/>
            <person name="Cichocki N."/>
            <person name="Veneault-Fourrey C."/>
            <person name="LaButti K."/>
            <person name="Lindquist E.A."/>
            <person name="Lipzen A."/>
            <person name="Lundell T."/>
            <person name="Morin E."/>
            <person name="Murat C."/>
            <person name="Sun H."/>
            <person name="Tunlid A."/>
            <person name="Henrissat B."/>
            <person name="Grigoriev I.V."/>
            <person name="Hibbett D.S."/>
            <person name="Martin F."/>
            <person name="Nordberg H.P."/>
            <person name="Cantor M.N."/>
            <person name="Hua S.X."/>
        </authorList>
    </citation>
    <scope>NUCLEOTIDE SEQUENCE [LARGE SCALE GENOMIC DNA]</scope>
    <source>
        <strain evidence="16 17">LaAM-08-1</strain>
    </source>
</reference>
<evidence type="ECO:0000256" key="12">
    <source>
        <dbReference type="ARBA" id="ARBA00023180"/>
    </source>
</evidence>
<keyword evidence="4" id="KW-0813">Transport</keyword>
<dbReference type="SFLD" id="SFLDG01168">
    <property type="entry name" value="Ferric_reductase_subgroup_(FRE"/>
    <property type="match status" value="1"/>
</dbReference>
<dbReference type="HOGENOM" id="CLU_010365_6_1_1"/>
<evidence type="ECO:0000256" key="3">
    <source>
        <dbReference type="ARBA" id="ARBA00012668"/>
    </source>
</evidence>
<evidence type="ECO:0000259" key="15">
    <source>
        <dbReference type="PROSITE" id="PS51384"/>
    </source>
</evidence>
<dbReference type="InterPro" id="IPR039261">
    <property type="entry name" value="FNR_nucleotide-bd"/>
</dbReference>
<dbReference type="AlphaFoldDB" id="A0A0C9WJ52"/>
<evidence type="ECO:0000256" key="9">
    <source>
        <dbReference type="ARBA" id="ARBA00023002"/>
    </source>
</evidence>
<comment type="similarity">
    <text evidence="2">Belongs to the ferric reductase (FRE) family.</text>
</comment>
<keyword evidence="17" id="KW-1185">Reference proteome</keyword>
<evidence type="ECO:0000256" key="14">
    <source>
        <dbReference type="SAM" id="Phobius"/>
    </source>
</evidence>
<dbReference type="Pfam" id="PF08030">
    <property type="entry name" value="NAD_binding_6"/>
    <property type="match status" value="1"/>
</dbReference>
<evidence type="ECO:0000256" key="6">
    <source>
        <dbReference type="ARBA" id="ARBA00022692"/>
    </source>
</evidence>
<evidence type="ECO:0000256" key="2">
    <source>
        <dbReference type="ARBA" id="ARBA00006278"/>
    </source>
</evidence>
<evidence type="ECO:0000256" key="1">
    <source>
        <dbReference type="ARBA" id="ARBA00004651"/>
    </source>
</evidence>
<dbReference type="SFLD" id="SFLDS00052">
    <property type="entry name" value="Ferric_Reductase_Domain"/>
    <property type="match status" value="1"/>
</dbReference>
<dbReference type="CDD" id="cd06186">
    <property type="entry name" value="NOX_Duox_like_FAD_NADP"/>
    <property type="match status" value="1"/>
</dbReference>
<dbReference type="PROSITE" id="PS51384">
    <property type="entry name" value="FAD_FR"/>
    <property type="match status" value="1"/>
</dbReference>
<reference evidence="17" key="2">
    <citation type="submission" date="2015-01" db="EMBL/GenBank/DDBJ databases">
        <title>Evolutionary Origins and Diversification of the Mycorrhizal Mutualists.</title>
        <authorList>
            <consortium name="DOE Joint Genome Institute"/>
            <consortium name="Mycorrhizal Genomics Consortium"/>
            <person name="Kohler A."/>
            <person name="Kuo A."/>
            <person name="Nagy L.G."/>
            <person name="Floudas D."/>
            <person name="Copeland A."/>
            <person name="Barry K.W."/>
            <person name="Cichocki N."/>
            <person name="Veneault-Fourrey C."/>
            <person name="LaButti K."/>
            <person name="Lindquist E.A."/>
            <person name="Lipzen A."/>
            <person name="Lundell T."/>
            <person name="Morin E."/>
            <person name="Murat C."/>
            <person name="Riley R."/>
            <person name="Ohm R."/>
            <person name="Sun H."/>
            <person name="Tunlid A."/>
            <person name="Henrissat B."/>
            <person name="Grigoriev I.V."/>
            <person name="Hibbett D.S."/>
            <person name="Martin F."/>
        </authorList>
    </citation>
    <scope>NUCLEOTIDE SEQUENCE [LARGE SCALE GENOMIC DNA]</scope>
    <source>
        <strain evidence="17">LaAM-08-1</strain>
    </source>
</reference>
<dbReference type="STRING" id="1095629.A0A0C9WJ52"/>
<dbReference type="InterPro" id="IPR051410">
    <property type="entry name" value="Ferric/Cupric_Reductase"/>
</dbReference>
<dbReference type="InterPro" id="IPR017927">
    <property type="entry name" value="FAD-bd_FR_type"/>
</dbReference>
<feature type="transmembrane region" description="Helical" evidence="14">
    <location>
        <begin position="218"/>
        <end position="235"/>
    </location>
</feature>
<proteinExistence type="inferred from homology"/>
<dbReference type="Pfam" id="PF01794">
    <property type="entry name" value="Ferric_reduct"/>
    <property type="match status" value="1"/>
</dbReference>
<evidence type="ECO:0000256" key="10">
    <source>
        <dbReference type="ARBA" id="ARBA00023065"/>
    </source>
</evidence>
<comment type="subcellular location">
    <subcellularLocation>
        <location evidence="1">Cell membrane</location>
        <topology evidence="1">Multi-pass membrane protein</topology>
    </subcellularLocation>
</comment>
<feature type="transmembrane region" description="Helical" evidence="14">
    <location>
        <begin position="28"/>
        <end position="49"/>
    </location>
</feature>
<dbReference type="GO" id="GO:0005886">
    <property type="term" value="C:plasma membrane"/>
    <property type="evidence" value="ECO:0007669"/>
    <property type="project" value="UniProtKB-SubCell"/>
</dbReference>
<protein>
    <recommendedName>
        <fullName evidence="3">ferric-chelate reductase (NADPH)</fullName>
        <ecNumber evidence="3">1.16.1.9</ecNumber>
    </recommendedName>
</protein>
<sequence>MTPPSTQPSGYDDRLAKKQIQFEHIKDLWIFLASLLAFLTVIRILRLLLRLFILSRRVNYVEPLEPEKHDVESTTSTIKTRVNSPIYRLQSAIATTFRIVAFRWSIPIGPGSFASISELTFIFGYMAAMFLWLFLDTRNLKATFYQARAAHLASCQLPLIIALAGKNNLISWMTGIGHEKLNILHRASARTNFIFLWIHTITRTLSGISGRTSFRHNWMRAGAVGMAALTLMNILSLRPVRNMAFEFFLICHIVLVLIFLFASYYHAQIALAGSYIWPALFVWGLDRFIRLVRVIWNNSTFRRKGDPSQSLATVKLLSEDTIIMSLKRQDFSWAPGQHAYVILPTVSKLPFEAHPFTMASISEKLDGTFSKGQARDVVFFVKGCNGFTKRLRDHGVGTVPAYVDGPYGCPPDLCEYATCILVAGGSGISYTLSLFLNLIRENARGKSAVRRILFVWAFRDESYLSWLSKTMTEALSHAKCSLSIELRMYLTAPSTKTSSSNASIASEKDGHSAVKTTTVVSPTEYHPSLKLVHGRPNIHRVLHDEIAACTNGGSISVDDGELMIAPDSCWTSGFDGSRATCPLLRCRCTSSCVKRTPVRHSSR</sequence>
<keyword evidence="11 14" id="KW-0472">Membrane</keyword>
<keyword evidence="9" id="KW-0560">Oxidoreductase</keyword>
<accession>A0A0C9WJ52</accession>
<evidence type="ECO:0000313" key="17">
    <source>
        <dbReference type="Proteomes" id="UP000054477"/>
    </source>
</evidence>
<feature type="transmembrane region" description="Helical" evidence="14">
    <location>
        <begin position="112"/>
        <end position="135"/>
    </location>
</feature>
<dbReference type="PANTHER" id="PTHR32361">
    <property type="entry name" value="FERRIC/CUPRIC REDUCTASE TRANSMEMBRANE COMPONENT"/>
    <property type="match status" value="1"/>
</dbReference>
<dbReference type="InterPro" id="IPR013112">
    <property type="entry name" value="FAD-bd_8"/>
</dbReference>